<dbReference type="InterPro" id="IPR003399">
    <property type="entry name" value="Mce/MlaD"/>
</dbReference>
<reference evidence="6" key="1">
    <citation type="journal article" date="2019" name="Int. J. Syst. Evol. Microbiol.">
        <title>The Global Catalogue of Microorganisms (GCM) 10K type strain sequencing project: providing services to taxonomists for standard genome sequencing and annotation.</title>
        <authorList>
            <consortium name="The Broad Institute Genomics Platform"/>
            <consortium name="The Broad Institute Genome Sequencing Center for Infectious Disease"/>
            <person name="Wu L."/>
            <person name="Ma J."/>
        </authorList>
    </citation>
    <scope>NUCLEOTIDE SEQUENCE [LARGE SCALE GENOMIC DNA]</scope>
    <source>
        <strain evidence="6">CCUG 59778</strain>
    </source>
</reference>
<name>A0ABW0EID2_9PSEU</name>
<dbReference type="PANTHER" id="PTHR33371">
    <property type="entry name" value="INTERMEMBRANE PHOSPHOLIPID TRANSPORT SYSTEM BINDING PROTEIN MLAD-RELATED"/>
    <property type="match status" value="1"/>
</dbReference>
<keyword evidence="6" id="KW-1185">Reference proteome</keyword>
<sequence length="447" mass="47254">MSGAATTIKRRLWGLAFIAVIAGLVSLSIAMYNKAFTPVAMVTLTTDKVGNQLSVHSDVKVRGLIVGEVRGITPTATGAELELAIEPAKIEVIPANVTARFLPKTLFGERYVALQIPDEPAVAALAPGARIAQDGSVEAVELEQAFESLLPVLQAVQPQKLSSTLTAISTALDGRGEQLGDTLSELGELVGELNPHLPKLREDLAKLASVSDTYTSAAPDLIAALTDLSVTSNTIAEQRGNLDAVFATVTTAGRDLDAFLRANRSNLIMLADTSRPTLETLARYSPQYPCMLKLMAEAVPELDKAFGKGTDNPGLHATIEVTVNRGAYKPGVDEPRYEDDRGPRCYDFTEFPSPFPQAPPDGPLRDGSSFPPPARPASDGLLPPQNTEKVTPSAAGGDGLGLPNSPQEVAFVNQLLAPGMGVEAEQVPTWSTLLLGPALRGSEVSFK</sequence>
<feature type="compositionally biased region" description="Basic and acidic residues" evidence="1">
    <location>
        <begin position="331"/>
        <end position="344"/>
    </location>
</feature>
<feature type="domain" description="Mce/MlaD" evidence="3">
    <location>
        <begin position="42"/>
        <end position="115"/>
    </location>
</feature>
<protein>
    <submittedName>
        <fullName evidence="5">MCE family protein</fullName>
    </submittedName>
</protein>
<dbReference type="InterPro" id="IPR005693">
    <property type="entry name" value="Mce"/>
</dbReference>
<dbReference type="NCBIfam" id="TIGR00996">
    <property type="entry name" value="Mtu_fam_mce"/>
    <property type="match status" value="1"/>
</dbReference>
<keyword evidence="2" id="KW-1133">Transmembrane helix</keyword>
<dbReference type="InterPro" id="IPR052336">
    <property type="entry name" value="MlaD_Phospholipid_Transporter"/>
</dbReference>
<evidence type="ECO:0000256" key="2">
    <source>
        <dbReference type="SAM" id="Phobius"/>
    </source>
</evidence>
<dbReference type="RefSeq" id="WP_378243523.1">
    <property type="nucleotide sequence ID" value="NZ_JBHSKF010000001.1"/>
</dbReference>
<feature type="transmembrane region" description="Helical" evidence="2">
    <location>
        <begin position="12"/>
        <end position="32"/>
    </location>
</feature>
<feature type="region of interest" description="Disordered" evidence="1">
    <location>
        <begin position="330"/>
        <end position="402"/>
    </location>
</feature>
<dbReference type="Proteomes" id="UP001596157">
    <property type="component" value="Unassembled WGS sequence"/>
</dbReference>
<keyword evidence="2" id="KW-0472">Membrane</keyword>
<gene>
    <name evidence="5" type="ORF">ACFPM7_03170</name>
</gene>
<feature type="domain" description="Mammalian cell entry C-terminal" evidence="4">
    <location>
        <begin position="124"/>
        <end position="343"/>
    </location>
</feature>
<accession>A0ABW0EID2</accession>
<evidence type="ECO:0000259" key="3">
    <source>
        <dbReference type="Pfam" id="PF02470"/>
    </source>
</evidence>
<evidence type="ECO:0000259" key="4">
    <source>
        <dbReference type="Pfam" id="PF11887"/>
    </source>
</evidence>
<dbReference type="Pfam" id="PF02470">
    <property type="entry name" value="MlaD"/>
    <property type="match status" value="1"/>
</dbReference>
<proteinExistence type="predicted"/>
<evidence type="ECO:0000313" key="5">
    <source>
        <dbReference type="EMBL" id="MFC5286038.1"/>
    </source>
</evidence>
<dbReference type="InterPro" id="IPR024516">
    <property type="entry name" value="Mce_C"/>
</dbReference>
<evidence type="ECO:0000256" key="1">
    <source>
        <dbReference type="SAM" id="MobiDB-lite"/>
    </source>
</evidence>
<evidence type="ECO:0000313" key="6">
    <source>
        <dbReference type="Proteomes" id="UP001596157"/>
    </source>
</evidence>
<dbReference type="EMBL" id="JBHSKF010000001">
    <property type="protein sequence ID" value="MFC5286038.1"/>
    <property type="molecule type" value="Genomic_DNA"/>
</dbReference>
<organism evidence="5 6">
    <name type="scientific">Actinokineospora guangxiensis</name>
    <dbReference type="NCBI Taxonomy" id="1490288"/>
    <lineage>
        <taxon>Bacteria</taxon>
        <taxon>Bacillati</taxon>
        <taxon>Actinomycetota</taxon>
        <taxon>Actinomycetes</taxon>
        <taxon>Pseudonocardiales</taxon>
        <taxon>Pseudonocardiaceae</taxon>
        <taxon>Actinokineospora</taxon>
    </lineage>
</organism>
<feature type="compositionally biased region" description="Pro residues" evidence="1">
    <location>
        <begin position="353"/>
        <end position="362"/>
    </location>
</feature>
<comment type="caution">
    <text evidence="5">The sequence shown here is derived from an EMBL/GenBank/DDBJ whole genome shotgun (WGS) entry which is preliminary data.</text>
</comment>
<keyword evidence="2" id="KW-0812">Transmembrane</keyword>
<dbReference type="Pfam" id="PF11887">
    <property type="entry name" value="Mce4_CUP1"/>
    <property type="match status" value="1"/>
</dbReference>
<dbReference type="PANTHER" id="PTHR33371:SF19">
    <property type="entry name" value="MCE-FAMILY PROTEIN MCE4A"/>
    <property type="match status" value="1"/>
</dbReference>